<accession>A0A6M1RUD8</accession>
<keyword evidence="16" id="KW-1185">Reference proteome</keyword>
<gene>
    <name evidence="15" type="ORF">G4L39_06285</name>
</gene>
<evidence type="ECO:0000259" key="14">
    <source>
        <dbReference type="Pfam" id="PF02163"/>
    </source>
</evidence>
<feature type="transmembrane region" description="Helical" evidence="13">
    <location>
        <begin position="132"/>
        <end position="154"/>
    </location>
</feature>
<feature type="transmembrane region" description="Helical" evidence="13">
    <location>
        <begin position="6"/>
        <end position="23"/>
    </location>
</feature>
<keyword evidence="11" id="KW-0482">Metalloprotease</keyword>
<feature type="transmembrane region" description="Helical" evidence="13">
    <location>
        <begin position="174"/>
        <end position="195"/>
    </location>
</feature>
<dbReference type="GO" id="GO:0008237">
    <property type="term" value="F:metallopeptidase activity"/>
    <property type="evidence" value="ECO:0007669"/>
    <property type="project" value="UniProtKB-KW"/>
</dbReference>
<dbReference type="RefSeq" id="WP_165106771.1">
    <property type="nucleotide sequence ID" value="NZ_JAAKYA010000042.1"/>
</dbReference>
<evidence type="ECO:0000313" key="15">
    <source>
        <dbReference type="EMBL" id="NGO39004.1"/>
    </source>
</evidence>
<evidence type="ECO:0000256" key="9">
    <source>
        <dbReference type="ARBA" id="ARBA00022833"/>
    </source>
</evidence>
<feature type="domain" description="Peptidase M50" evidence="14">
    <location>
        <begin position="12"/>
        <end position="117"/>
    </location>
</feature>
<feature type="transmembrane region" description="Helical" evidence="13">
    <location>
        <begin position="96"/>
        <end position="120"/>
    </location>
</feature>
<dbReference type="InterPro" id="IPR008915">
    <property type="entry name" value="Peptidase_M50"/>
</dbReference>
<evidence type="ECO:0000256" key="11">
    <source>
        <dbReference type="ARBA" id="ARBA00023049"/>
    </source>
</evidence>
<dbReference type="InterPro" id="IPR052348">
    <property type="entry name" value="Metallopeptidase_M50B"/>
</dbReference>
<reference evidence="15 16" key="1">
    <citation type="submission" date="2020-02" db="EMBL/GenBank/DDBJ databases">
        <title>Draft genome sequence of Limisphaera ngatamarikiensis NGM72.4T, a thermophilic Verrucomicrobia grouped in subdivision 3.</title>
        <authorList>
            <person name="Carere C.R."/>
            <person name="Steen J."/>
            <person name="Hugenholtz P."/>
            <person name="Stott M.B."/>
        </authorList>
    </citation>
    <scope>NUCLEOTIDE SEQUENCE [LARGE SCALE GENOMIC DNA]</scope>
    <source>
        <strain evidence="15 16">NGM72.4</strain>
    </source>
</reference>
<dbReference type="Pfam" id="PF02163">
    <property type="entry name" value="Peptidase_M50"/>
    <property type="match status" value="2"/>
</dbReference>
<keyword evidence="6 13" id="KW-0812">Transmembrane</keyword>
<evidence type="ECO:0000256" key="1">
    <source>
        <dbReference type="ARBA" id="ARBA00001947"/>
    </source>
</evidence>
<dbReference type="PANTHER" id="PTHR35864:SF1">
    <property type="entry name" value="ZINC METALLOPROTEASE YWHC-RELATED"/>
    <property type="match status" value="1"/>
</dbReference>
<keyword evidence="10 13" id="KW-1133">Transmembrane helix</keyword>
<evidence type="ECO:0000256" key="7">
    <source>
        <dbReference type="ARBA" id="ARBA00022723"/>
    </source>
</evidence>
<evidence type="ECO:0000256" key="12">
    <source>
        <dbReference type="ARBA" id="ARBA00023136"/>
    </source>
</evidence>
<comment type="caution">
    <text evidence="15">The sequence shown here is derived from an EMBL/GenBank/DDBJ whole genome shotgun (WGS) entry which is preliminary data.</text>
</comment>
<feature type="domain" description="Peptidase M50" evidence="14">
    <location>
        <begin position="126"/>
        <end position="184"/>
    </location>
</feature>
<keyword evidence="5 15" id="KW-0645">Protease</keyword>
<evidence type="ECO:0000256" key="5">
    <source>
        <dbReference type="ARBA" id="ARBA00022670"/>
    </source>
</evidence>
<feature type="transmembrane region" description="Helical" evidence="13">
    <location>
        <begin position="56"/>
        <end position="76"/>
    </location>
</feature>
<evidence type="ECO:0000256" key="13">
    <source>
        <dbReference type="SAM" id="Phobius"/>
    </source>
</evidence>
<evidence type="ECO:0000256" key="4">
    <source>
        <dbReference type="ARBA" id="ARBA00022475"/>
    </source>
</evidence>
<dbReference type="GO" id="GO:0046872">
    <property type="term" value="F:metal ion binding"/>
    <property type="evidence" value="ECO:0007669"/>
    <property type="project" value="UniProtKB-KW"/>
</dbReference>
<protein>
    <submittedName>
        <fullName evidence="15">Site-2 protease family protein</fullName>
    </submittedName>
</protein>
<evidence type="ECO:0000313" key="16">
    <source>
        <dbReference type="Proteomes" id="UP000477311"/>
    </source>
</evidence>
<comment type="similarity">
    <text evidence="3">Belongs to the peptidase M50B family.</text>
</comment>
<dbReference type="PANTHER" id="PTHR35864">
    <property type="entry name" value="ZINC METALLOPROTEASE MJ0611-RELATED"/>
    <property type="match status" value="1"/>
</dbReference>
<name>A0A6M1RUD8_9BACT</name>
<dbReference type="GO" id="GO:0006508">
    <property type="term" value="P:proteolysis"/>
    <property type="evidence" value="ECO:0007669"/>
    <property type="project" value="UniProtKB-KW"/>
</dbReference>
<proteinExistence type="inferred from homology"/>
<dbReference type="CDD" id="cd06158">
    <property type="entry name" value="S2P-M50_like_1"/>
    <property type="match status" value="1"/>
</dbReference>
<evidence type="ECO:0000256" key="10">
    <source>
        <dbReference type="ARBA" id="ARBA00022989"/>
    </source>
</evidence>
<dbReference type="GO" id="GO:0005886">
    <property type="term" value="C:plasma membrane"/>
    <property type="evidence" value="ECO:0007669"/>
    <property type="project" value="UniProtKB-SubCell"/>
</dbReference>
<dbReference type="InterPro" id="IPR044537">
    <property type="entry name" value="Rip2-like"/>
</dbReference>
<comment type="subcellular location">
    <subcellularLocation>
        <location evidence="2">Cell membrane</location>
        <topology evidence="2">Multi-pass membrane protein</topology>
    </subcellularLocation>
</comment>
<keyword evidence="4" id="KW-1003">Cell membrane</keyword>
<evidence type="ECO:0000256" key="2">
    <source>
        <dbReference type="ARBA" id="ARBA00004651"/>
    </source>
</evidence>
<organism evidence="15 16">
    <name type="scientific">Limisphaera ngatamarikiensis</name>
    <dbReference type="NCBI Taxonomy" id="1324935"/>
    <lineage>
        <taxon>Bacteria</taxon>
        <taxon>Pseudomonadati</taxon>
        <taxon>Verrucomicrobiota</taxon>
        <taxon>Verrucomicrobiia</taxon>
        <taxon>Limisphaerales</taxon>
        <taxon>Limisphaeraceae</taxon>
        <taxon>Limisphaera</taxon>
    </lineage>
</organism>
<keyword evidence="7" id="KW-0479">Metal-binding</keyword>
<sequence length="214" mass="23670">MDVNQLIDGLIFYIGLLVLLTFHEYGHAWMALRCGDDTAKLQGRCSLNPLVHMDPIGTVVLPLLMIFLPGAGQFLVGWARPVPVNPYNLRHPNRDQILVAMAGPAMNVVLAVGLLGLARICELVGFAGLIELLARMAWLSLLLCFFNLIPIPPLDGSYLMRQLTGMSHETYHRIAQYGFLIVILVLQVPVVRRLLTDVTHFSWVMIATVFGLGG</sequence>
<keyword evidence="9" id="KW-0862">Zinc</keyword>
<dbReference type="AlphaFoldDB" id="A0A6M1RUD8"/>
<evidence type="ECO:0000256" key="8">
    <source>
        <dbReference type="ARBA" id="ARBA00022801"/>
    </source>
</evidence>
<keyword evidence="8" id="KW-0378">Hydrolase</keyword>
<dbReference type="EMBL" id="JAAKYA010000042">
    <property type="protein sequence ID" value="NGO39004.1"/>
    <property type="molecule type" value="Genomic_DNA"/>
</dbReference>
<comment type="cofactor">
    <cofactor evidence="1">
        <name>Zn(2+)</name>
        <dbReference type="ChEBI" id="CHEBI:29105"/>
    </cofactor>
</comment>
<keyword evidence="12 13" id="KW-0472">Membrane</keyword>
<evidence type="ECO:0000256" key="3">
    <source>
        <dbReference type="ARBA" id="ARBA00007931"/>
    </source>
</evidence>
<evidence type="ECO:0000256" key="6">
    <source>
        <dbReference type="ARBA" id="ARBA00022692"/>
    </source>
</evidence>
<dbReference type="Proteomes" id="UP000477311">
    <property type="component" value="Unassembled WGS sequence"/>
</dbReference>